<organism evidence="1">
    <name type="scientific">bioreactor metagenome</name>
    <dbReference type="NCBI Taxonomy" id="1076179"/>
    <lineage>
        <taxon>unclassified sequences</taxon>
        <taxon>metagenomes</taxon>
        <taxon>ecological metagenomes</taxon>
    </lineage>
</organism>
<accession>A0A644XNK3</accession>
<dbReference type="Gene3D" id="2.180.10.10">
    <property type="entry name" value="RHS repeat-associated core"/>
    <property type="match status" value="1"/>
</dbReference>
<evidence type="ECO:0000313" key="1">
    <source>
        <dbReference type="EMBL" id="MPM17766.1"/>
    </source>
</evidence>
<proteinExistence type="predicted"/>
<dbReference type="AlphaFoldDB" id="A0A644XNK3"/>
<reference evidence="1" key="1">
    <citation type="submission" date="2019-08" db="EMBL/GenBank/DDBJ databases">
        <authorList>
            <person name="Kucharzyk K."/>
            <person name="Murdoch R.W."/>
            <person name="Higgins S."/>
            <person name="Loffler F."/>
        </authorList>
    </citation>
    <scope>NUCLEOTIDE SEQUENCE</scope>
</reference>
<protein>
    <recommendedName>
        <fullName evidence="2">YD repeat-containing protein</fullName>
    </recommendedName>
</protein>
<comment type="caution">
    <text evidence="1">The sequence shown here is derived from an EMBL/GenBank/DDBJ whole genome shotgun (WGS) entry which is preliminary data.</text>
</comment>
<name>A0A644XNK3_9ZZZZ</name>
<evidence type="ECO:0008006" key="2">
    <source>
        <dbReference type="Google" id="ProtNLM"/>
    </source>
</evidence>
<gene>
    <name evidence="1" type="ORF">SDC9_64165</name>
</gene>
<dbReference type="EMBL" id="VSSQ01002858">
    <property type="protein sequence ID" value="MPM17766.1"/>
    <property type="molecule type" value="Genomic_DNA"/>
</dbReference>
<sequence length="297" mass="33927">MKNILFISLILLCCTCSLKAHEEPPKTKKEKADAKAKQEKMIRNGINQVTIWRHNIENGIVSDANEKYAELYYNEKGLNTSILVYSNDSISYKTINVFDLRCNKIFDFDFEYGNPSGNAVFQYNSSGLIEKIYNFDSLQKVVSEDTYTYKTSQNQIVFSSISAPEKTDYTYTYSYDGNIETGNCTEIEHRDSTGKLVMRVENVFDKNNIRQEKKIFNSDNELDYKFSYTYTSSGDFSVITKTSSDGKIMETDTYSYDDKGNLISVVSKDGDGIVTDALSYEYSFDFATKKTETPNSK</sequence>